<feature type="transmembrane region" description="Helical" evidence="8">
    <location>
        <begin position="137"/>
        <end position="154"/>
    </location>
</feature>
<sequence>MMSSSTKVDVRPVSSDSEPAAEKPPMCNIKYVSLVLLVLQNASLILTMRYTRTLKGSLYYSTTAVVVTEFVKMCTCLIIIFFQKKGNVVEYFSYLWHNIVTEGRDTMKMAIPSFIYTIQNNLLFVAVSNLSAATFQVSYQLKILSTALFCVVLLGKRLARGQWLALLLLFIGVAIVQIQPTDPSKALQEKVGQIQRPFTGMVAVLCSCISSGFAGVYFEKILKGSQVSLWLRNVQLGLFGTCFGLVAMWLNDRDKIVVNGFFFGYTKYVYAVIALQAFGGLLVAVVVKYADNILKGFATSLSIIISTVASVYLFEFTINLQFCIGASLVLGAIFIYSQPQQQTQSNPVSAARKDISQV</sequence>
<accession>A0A9Q1HJ00</accession>
<feature type="transmembrane region" description="Helical" evidence="8">
    <location>
        <begin position="230"/>
        <end position="248"/>
    </location>
</feature>
<evidence type="ECO:0000256" key="5">
    <source>
        <dbReference type="ARBA" id="ARBA00022989"/>
    </source>
</evidence>
<protein>
    <submittedName>
        <fullName evidence="9">UDP-galactose translocator</fullName>
    </submittedName>
</protein>
<evidence type="ECO:0000256" key="1">
    <source>
        <dbReference type="ARBA" id="ARBA00004141"/>
    </source>
</evidence>
<feature type="transmembrane region" description="Helical" evidence="8">
    <location>
        <begin position="268"/>
        <end position="287"/>
    </location>
</feature>
<gene>
    <name evidence="9" type="ORF">HOLleu_05500</name>
</gene>
<dbReference type="GO" id="GO:0015165">
    <property type="term" value="F:pyrimidine nucleotide-sugar transmembrane transporter activity"/>
    <property type="evidence" value="ECO:0007669"/>
    <property type="project" value="InterPro"/>
</dbReference>
<feature type="transmembrane region" description="Helical" evidence="8">
    <location>
        <begin position="294"/>
        <end position="312"/>
    </location>
</feature>
<dbReference type="InterPro" id="IPR037185">
    <property type="entry name" value="EmrE-like"/>
</dbReference>
<feature type="region of interest" description="Disordered" evidence="7">
    <location>
        <begin position="1"/>
        <end position="22"/>
    </location>
</feature>
<dbReference type="OrthoDB" id="408493at2759"/>
<feature type="transmembrane region" description="Helical" evidence="8">
    <location>
        <begin position="318"/>
        <end position="336"/>
    </location>
</feature>
<feature type="transmembrane region" description="Helical" evidence="8">
    <location>
        <begin position="58"/>
        <end position="82"/>
    </location>
</feature>
<reference evidence="9" key="1">
    <citation type="submission" date="2021-10" db="EMBL/GenBank/DDBJ databases">
        <title>Tropical sea cucumber genome reveals ecological adaptation and Cuvierian tubules defense mechanism.</title>
        <authorList>
            <person name="Chen T."/>
        </authorList>
    </citation>
    <scope>NUCLEOTIDE SEQUENCE</scope>
    <source>
        <strain evidence="9">Nanhai2018</strain>
        <tissue evidence="9">Muscle</tissue>
    </source>
</reference>
<dbReference type="SUPFAM" id="SSF103481">
    <property type="entry name" value="Multidrug resistance efflux transporter EmrE"/>
    <property type="match status" value="1"/>
</dbReference>
<organism evidence="9 10">
    <name type="scientific">Holothuria leucospilota</name>
    <name type="common">Black long sea cucumber</name>
    <name type="synonym">Mertensiothuria leucospilota</name>
    <dbReference type="NCBI Taxonomy" id="206669"/>
    <lineage>
        <taxon>Eukaryota</taxon>
        <taxon>Metazoa</taxon>
        <taxon>Echinodermata</taxon>
        <taxon>Eleutherozoa</taxon>
        <taxon>Echinozoa</taxon>
        <taxon>Holothuroidea</taxon>
        <taxon>Aspidochirotacea</taxon>
        <taxon>Aspidochirotida</taxon>
        <taxon>Holothuriidae</taxon>
        <taxon>Holothuria</taxon>
    </lineage>
</organism>
<evidence type="ECO:0000256" key="2">
    <source>
        <dbReference type="ARBA" id="ARBA00009976"/>
    </source>
</evidence>
<dbReference type="GO" id="GO:0000139">
    <property type="term" value="C:Golgi membrane"/>
    <property type="evidence" value="ECO:0007669"/>
    <property type="project" value="InterPro"/>
</dbReference>
<dbReference type="NCBIfam" id="TIGR00803">
    <property type="entry name" value="nst"/>
    <property type="match status" value="1"/>
</dbReference>
<dbReference type="EMBL" id="JAIZAY010000002">
    <property type="protein sequence ID" value="KAJ8046726.1"/>
    <property type="molecule type" value="Genomic_DNA"/>
</dbReference>
<comment type="subcellular location">
    <subcellularLocation>
        <location evidence="1">Membrane</location>
        <topology evidence="1">Multi-pass membrane protein</topology>
    </subcellularLocation>
</comment>
<evidence type="ECO:0000256" key="7">
    <source>
        <dbReference type="SAM" id="MobiDB-lite"/>
    </source>
</evidence>
<dbReference type="PIRSF" id="PIRSF005799">
    <property type="entry name" value="UDP-gal_transpt"/>
    <property type="match status" value="1"/>
</dbReference>
<evidence type="ECO:0000313" key="10">
    <source>
        <dbReference type="Proteomes" id="UP001152320"/>
    </source>
</evidence>
<keyword evidence="6 8" id="KW-0472">Membrane</keyword>
<evidence type="ECO:0000313" key="9">
    <source>
        <dbReference type="EMBL" id="KAJ8046726.1"/>
    </source>
</evidence>
<evidence type="ECO:0000256" key="4">
    <source>
        <dbReference type="ARBA" id="ARBA00022692"/>
    </source>
</evidence>
<keyword evidence="10" id="KW-1185">Reference proteome</keyword>
<dbReference type="InterPro" id="IPR007271">
    <property type="entry name" value="Nuc_sug_transpt"/>
</dbReference>
<comment type="similarity">
    <text evidence="2">Belongs to the nucleotide-sugar transporter family. SLC35A subfamily.</text>
</comment>
<feature type="transmembrane region" description="Helical" evidence="8">
    <location>
        <begin position="161"/>
        <end position="178"/>
    </location>
</feature>
<evidence type="ECO:0000256" key="8">
    <source>
        <dbReference type="SAM" id="Phobius"/>
    </source>
</evidence>
<keyword evidence="3" id="KW-0762">Sugar transport</keyword>
<keyword evidence="3" id="KW-0813">Transport</keyword>
<dbReference type="AlphaFoldDB" id="A0A9Q1HJ00"/>
<evidence type="ECO:0000256" key="6">
    <source>
        <dbReference type="ARBA" id="ARBA00023136"/>
    </source>
</evidence>
<name>A0A9Q1HJ00_HOLLE</name>
<feature type="transmembrane region" description="Helical" evidence="8">
    <location>
        <begin position="198"/>
        <end position="218"/>
    </location>
</feature>
<dbReference type="Pfam" id="PF04142">
    <property type="entry name" value="Nuc_sug_transp"/>
    <property type="match status" value="1"/>
</dbReference>
<dbReference type="Proteomes" id="UP001152320">
    <property type="component" value="Chromosome 2"/>
</dbReference>
<comment type="caution">
    <text evidence="9">The sequence shown here is derived from an EMBL/GenBank/DDBJ whole genome shotgun (WGS) entry which is preliminary data.</text>
</comment>
<keyword evidence="5 8" id="KW-1133">Transmembrane helix</keyword>
<dbReference type="PANTHER" id="PTHR10231">
    <property type="entry name" value="NUCLEOTIDE-SUGAR TRANSMEMBRANE TRANSPORTER"/>
    <property type="match status" value="1"/>
</dbReference>
<proteinExistence type="inferred from homology"/>
<evidence type="ECO:0000256" key="3">
    <source>
        <dbReference type="ARBA" id="ARBA00022597"/>
    </source>
</evidence>
<keyword evidence="4 8" id="KW-0812">Transmembrane</keyword>